<evidence type="ECO:0000313" key="4">
    <source>
        <dbReference type="EMBL" id="KND86789.1"/>
    </source>
</evidence>
<dbReference type="InterPro" id="IPR036291">
    <property type="entry name" value="NAD(P)-bd_dom_sf"/>
</dbReference>
<evidence type="ECO:0000313" key="5">
    <source>
        <dbReference type="Proteomes" id="UP000036947"/>
    </source>
</evidence>
<dbReference type="Gene3D" id="3.40.50.720">
    <property type="entry name" value="NAD(P)-binding Rossmann-like Domain"/>
    <property type="match status" value="1"/>
</dbReference>
<comment type="caution">
    <text evidence="4">The sequence shown here is derived from an EMBL/GenBank/DDBJ whole genome shotgun (WGS) entry which is preliminary data.</text>
</comment>
<dbReference type="Pfam" id="PF03446">
    <property type="entry name" value="NAD_binding_2"/>
    <property type="match status" value="1"/>
</dbReference>
<dbReference type="InterPro" id="IPR008927">
    <property type="entry name" value="6-PGluconate_DH-like_C_sf"/>
</dbReference>
<dbReference type="EMBL" id="LFRF01000048">
    <property type="protein sequence ID" value="KND86789.1"/>
    <property type="molecule type" value="Genomic_DNA"/>
</dbReference>
<dbReference type="AlphaFoldDB" id="A0A0L0MYC2"/>
<dbReference type="OrthoDB" id="435038at2759"/>
<dbReference type="InterPro" id="IPR013328">
    <property type="entry name" value="6PGD_dom2"/>
</dbReference>
<dbReference type="SUPFAM" id="SSF51735">
    <property type="entry name" value="NAD(P)-binding Rossmann-fold domains"/>
    <property type="match status" value="1"/>
</dbReference>
<accession>A0A0L0MYC2</accession>
<dbReference type="Gene3D" id="1.10.1040.10">
    <property type="entry name" value="N-(1-d-carboxylethyl)-l-norvaline Dehydrogenase, domain 2"/>
    <property type="match status" value="1"/>
</dbReference>
<dbReference type="PANTHER" id="PTHR43580">
    <property type="entry name" value="OXIDOREDUCTASE GLYR1-RELATED"/>
    <property type="match status" value="1"/>
</dbReference>
<comment type="similarity">
    <text evidence="1">Belongs to the HIBADH-related family. NP60 subfamily.</text>
</comment>
<dbReference type="InterPro" id="IPR029154">
    <property type="entry name" value="HIBADH-like_NADP-bd"/>
</dbReference>
<feature type="domain" description="3-hydroxyisobutyrate dehydrogenase-like NAD-binding" evidence="3">
    <location>
        <begin position="245"/>
        <end position="366"/>
    </location>
</feature>
<name>A0A0L0MYC2_TOLOC</name>
<dbReference type="GO" id="GO:0050661">
    <property type="term" value="F:NADP binding"/>
    <property type="evidence" value="ECO:0007669"/>
    <property type="project" value="InterPro"/>
</dbReference>
<dbReference type="Proteomes" id="UP000036947">
    <property type="component" value="Unassembled WGS sequence"/>
</dbReference>
<proteinExistence type="inferred from homology"/>
<dbReference type="InterPro" id="IPR006115">
    <property type="entry name" value="6PGDH_NADP-bd"/>
</dbReference>
<feature type="non-terminal residue" evidence="4">
    <location>
        <position position="1"/>
    </location>
</feature>
<reference evidence="4 5" key="1">
    <citation type="journal article" date="2015" name="BMC Genomics">
        <title>The genome of the truffle-parasite Tolypocladium ophioglossoides and the evolution of antifungal peptaibiotics.</title>
        <authorList>
            <person name="Quandt C.A."/>
            <person name="Bushley K.E."/>
            <person name="Spatafora J.W."/>
        </authorList>
    </citation>
    <scope>NUCLEOTIDE SEQUENCE [LARGE SCALE GENOMIC DNA]</scope>
    <source>
        <strain evidence="4 5">CBS 100239</strain>
    </source>
</reference>
<protein>
    <submittedName>
        <fullName evidence="4">Glyoxylate/succinic semialdehyde reductase 2, chloroplastic</fullName>
    </submittedName>
</protein>
<evidence type="ECO:0000259" key="3">
    <source>
        <dbReference type="Pfam" id="PF14833"/>
    </source>
</evidence>
<sequence>RAGCFVPGSWLAHDVHSGFASFNSRNSDYPGQSNSFSFIVRSTPESLHFLYHPQPHTAMERAFVPGPSGPRLGWIGLGSMGYGMATNLTKHLSQAGASSLQYYNRTMERGLPLQSIGAVPATSIVELVTHCDVIFLSLSDDAALEATVQAILGGASDALRGKIVVDTSTVHPDTSGAVQEQLAAKGAKFVAAPVFGASPVAAQGQLLWILAGDGQAIATIKPFIVGVMGRAIIELGEDVKQAVLLKTAGNFMTAGMMELVAEAHVFAEKTGLGTEAMESLIDQQYGPLALSMSKRLTTGAYMPPRGQAPWSDLRLALKDVGHGIKCAEQAGSRLGVAELAMKNLTKASEFADKQGRSLDSSSMYGVLRNQAGLPFETDLVRKRDAE</sequence>
<evidence type="ECO:0000256" key="1">
    <source>
        <dbReference type="ARBA" id="ARBA00007598"/>
    </source>
</evidence>
<dbReference type="GO" id="GO:0051287">
    <property type="term" value="F:NAD binding"/>
    <property type="evidence" value="ECO:0007669"/>
    <property type="project" value="InterPro"/>
</dbReference>
<dbReference type="SUPFAM" id="SSF48179">
    <property type="entry name" value="6-phosphogluconate dehydrogenase C-terminal domain-like"/>
    <property type="match status" value="1"/>
</dbReference>
<gene>
    <name evidence="4" type="ORF">TOPH_08555</name>
</gene>
<feature type="domain" description="6-phosphogluconate dehydrogenase NADP-binding" evidence="2">
    <location>
        <begin position="72"/>
        <end position="233"/>
    </location>
</feature>
<keyword evidence="5" id="KW-1185">Reference proteome</keyword>
<dbReference type="InterPro" id="IPR051265">
    <property type="entry name" value="HIBADH-related_NP60_sf"/>
</dbReference>
<organism evidence="4 5">
    <name type="scientific">Tolypocladium ophioglossoides (strain CBS 100239)</name>
    <name type="common">Snaketongue truffleclub</name>
    <name type="synonym">Elaphocordyceps ophioglossoides</name>
    <dbReference type="NCBI Taxonomy" id="1163406"/>
    <lineage>
        <taxon>Eukaryota</taxon>
        <taxon>Fungi</taxon>
        <taxon>Dikarya</taxon>
        <taxon>Ascomycota</taxon>
        <taxon>Pezizomycotina</taxon>
        <taxon>Sordariomycetes</taxon>
        <taxon>Hypocreomycetidae</taxon>
        <taxon>Hypocreales</taxon>
        <taxon>Ophiocordycipitaceae</taxon>
        <taxon>Tolypocladium</taxon>
    </lineage>
</organism>
<evidence type="ECO:0000259" key="2">
    <source>
        <dbReference type="Pfam" id="PF03446"/>
    </source>
</evidence>
<dbReference type="PANTHER" id="PTHR43580:SF8">
    <property type="entry name" value="6-PHOSPHOGLUCONATE DEHYDROGENASE NADP-BINDING DOMAIN-CONTAINING PROTEIN-RELATED"/>
    <property type="match status" value="1"/>
</dbReference>
<dbReference type="Pfam" id="PF14833">
    <property type="entry name" value="NAD_binding_11"/>
    <property type="match status" value="1"/>
</dbReference>
<dbReference type="STRING" id="1163406.A0A0L0MYC2"/>